<dbReference type="OrthoDB" id="10388706at2759"/>
<gene>
    <name evidence="1" type="ORF">THARTR1_00076</name>
</gene>
<protein>
    <submittedName>
        <fullName evidence="1">Uncharacterized protein</fullName>
    </submittedName>
</protein>
<evidence type="ECO:0000313" key="1">
    <source>
        <dbReference type="EMBL" id="PNP60052.1"/>
    </source>
</evidence>
<dbReference type="Proteomes" id="UP000236290">
    <property type="component" value="Unassembled WGS sequence"/>
</dbReference>
<accession>A0A2K0UQK2</accession>
<evidence type="ECO:0000313" key="2">
    <source>
        <dbReference type="Proteomes" id="UP000236290"/>
    </source>
</evidence>
<dbReference type="EMBL" id="MTYI01000004">
    <property type="protein sequence ID" value="PNP60052.1"/>
    <property type="molecule type" value="Genomic_DNA"/>
</dbReference>
<sequence>MSYGDPYQGPTIEVVAHDLPWNPRHRRQINIDLGATVSAEADSGRQIIIIVEEPVEGNDVAAVPWQLIEGWFYFFEDAYVISLLVQDRVDYENFGGYYTGRSARFLFSVDPLRITLLD</sequence>
<proteinExistence type="predicted"/>
<dbReference type="AlphaFoldDB" id="A0A2K0UQK2"/>
<comment type="caution">
    <text evidence="1">The sequence shown here is derived from an EMBL/GenBank/DDBJ whole genome shotgun (WGS) entry which is preliminary data.</text>
</comment>
<name>A0A2K0UQK2_TRIHA</name>
<organism evidence="1 2">
    <name type="scientific">Trichoderma harzianum</name>
    <name type="common">Hypocrea lixii</name>
    <dbReference type="NCBI Taxonomy" id="5544"/>
    <lineage>
        <taxon>Eukaryota</taxon>
        <taxon>Fungi</taxon>
        <taxon>Dikarya</taxon>
        <taxon>Ascomycota</taxon>
        <taxon>Pezizomycotina</taxon>
        <taxon>Sordariomycetes</taxon>
        <taxon>Hypocreomycetidae</taxon>
        <taxon>Hypocreales</taxon>
        <taxon>Hypocreaceae</taxon>
        <taxon>Trichoderma</taxon>
    </lineage>
</organism>
<reference evidence="1 2" key="1">
    <citation type="submission" date="2017-02" db="EMBL/GenBank/DDBJ databases">
        <title>Genomes of Trichoderma spp. with biocontrol activity.</title>
        <authorList>
            <person name="Gardiner D."/>
            <person name="Kazan K."/>
            <person name="Vos C."/>
            <person name="Harvey P."/>
        </authorList>
    </citation>
    <scope>NUCLEOTIDE SEQUENCE [LARGE SCALE GENOMIC DNA]</scope>
    <source>
        <strain evidence="1 2">Tr1</strain>
    </source>
</reference>